<keyword evidence="2" id="KW-1185">Reference proteome</keyword>
<organism evidence="1 2">
    <name type="scientific">Chitinimonas prasina</name>
    <dbReference type="NCBI Taxonomy" id="1434937"/>
    <lineage>
        <taxon>Bacteria</taxon>
        <taxon>Pseudomonadati</taxon>
        <taxon>Pseudomonadota</taxon>
        <taxon>Betaproteobacteria</taxon>
        <taxon>Neisseriales</taxon>
        <taxon>Chitinibacteraceae</taxon>
        <taxon>Chitinimonas</taxon>
    </lineage>
</organism>
<comment type="caution">
    <text evidence="1">The sequence shown here is derived from an EMBL/GenBank/DDBJ whole genome shotgun (WGS) entry which is preliminary data.</text>
</comment>
<gene>
    <name evidence="1" type="ORF">GCM10007907_34330</name>
</gene>
<protein>
    <submittedName>
        <fullName evidence="1">Uncharacterized protein</fullName>
    </submittedName>
</protein>
<dbReference type="EMBL" id="BSOG01000005">
    <property type="protein sequence ID" value="GLR14643.1"/>
    <property type="molecule type" value="Genomic_DNA"/>
</dbReference>
<evidence type="ECO:0000313" key="2">
    <source>
        <dbReference type="Proteomes" id="UP001156706"/>
    </source>
</evidence>
<name>A0ABQ5YL02_9NEIS</name>
<dbReference type="Proteomes" id="UP001156706">
    <property type="component" value="Unassembled WGS sequence"/>
</dbReference>
<reference evidence="2" key="1">
    <citation type="journal article" date="2019" name="Int. J. Syst. Evol. Microbiol.">
        <title>The Global Catalogue of Microorganisms (GCM) 10K type strain sequencing project: providing services to taxonomists for standard genome sequencing and annotation.</title>
        <authorList>
            <consortium name="The Broad Institute Genomics Platform"/>
            <consortium name="The Broad Institute Genome Sequencing Center for Infectious Disease"/>
            <person name="Wu L."/>
            <person name="Ma J."/>
        </authorList>
    </citation>
    <scope>NUCLEOTIDE SEQUENCE [LARGE SCALE GENOMIC DNA]</scope>
    <source>
        <strain evidence="2">NBRC 110044</strain>
    </source>
</reference>
<evidence type="ECO:0000313" key="1">
    <source>
        <dbReference type="EMBL" id="GLR14643.1"/>
    </source>
</evidence>
<accession>A0ABQ5YL02</accession>
<dbReference type="RefSeq" id="WP_284197715.1">
    <property type="nucleotide sequence ID" value="NZ_BSOG01000005.1"/>
</dbReference>
<proteinExistence type="predicted"/>
<sequence>MLKFGFRIRTKTGAVVDNLVIQALDLAHAEAKLLQMYHHATVLEAKPLDDTPRGEGVDLESAISLIIGRDDTR</sequence>